<dbReference type="EMBL" id="MGDD01000280">
    <property type="protein sequence ID" value="OGL43315.1"/>
    <property type="molecule type" value="Genomic_DNA"/>
</dbReference>
<proteinExistence type="predicted"/>
<name>A0A1F7RP24_9BACT</name>
<comment type="caution">
    <text evidence="1">The sequence shown here is derived from an EMBL/GenBank/DDBJ whole genome shotgun (WGS) entry which is preliminary data.</text>
</comment>
<dbReference type="Proteomes" id="UP000179266">
    <property type="component" value="Unassembled WGS sequence"/>
</dbReference>
<protein>
    <submittedName>
        <fullName evidence="1">Uncharacterized protein</fullName>
    </submittedName>
</protein>
<reference evidence="1 2" key="1">
    <citation type="journal article" date="2016" name="Nat. Commun.">
        <title>Thousands of microbial genomes shed light on interconnected biogeochemical processes in an aquifer system.</title>
        <authorList>
            <person name="Anantharaman K."/>
            <person name="Brown C.T."/>
            <person name="Hug L.A."/>
            <person name="Sharon I."/>
            <person name="Castelle C.J."/>
            <person name="Probst A.J."/>
            <person name="Thomas B.C."/>
            <person name="Singh A."/>
            <person name="Wilkins M.J."/>
            <person name="Karaoz U."/>
            <person name="Brodie E.L."/>
            <person name="Williams K.H."/>
            <person name="Hubbard S.S."/>
            <person name="Banfield J.F."/>
        </authorList>
    </citation>
    <scope>NUCLEOTIDE SEQUENCE [LARGE SCALE GENOMIC DNA]</scope>
</reference>
<evidence type="ECO:0000313" key="2">
    <source>
        <dbReference type="Proteomes" id="UP000179266"/>
    </source>
</evidence>
<gene>
    <name evidence="1" type="ORF">A2161_01595</name>
</gene>
<accession>A0A1F7RP24</accession>
<sequence length="133" mass="14840">MVARSINSPEFSFGSPDQKMGSIKIKREIRAGFLYYFQPDWFITMDLDLTNNETGISSYKERLLAIGTEKVLSNGKYLIRGGLQKNLSESEAPAFTFGGGLKYSRIGIDAGFGFDTSFERIIGSVTMSIQFPR</sequence>
<evidence type="ECO:0000313" key="1">
    <source>
        <dbReference type="EMBL" id="OGL43315.1"/>
    </source>
</evidence>
<dbReference type="AlphaFoldDB" id="A0A1F7RP24"/>
<organism evidence="1 2">
    <name type="scientific">Candidatus Schekmanbacteria bacterium RBG_13_48_7</name>
    <dbReference type="NCBI Taxonomy" id="1817878"/>
    <lineage>
        <taxon>Bacteria</taxon>
        <taxon>Candidatus Schekmaniibacteriota</taxon>
    </lineage>
</organism>